<dbReference type="RefSeq" id="WP_099557863.1">
    <property type="nucleotide sequence ID" value="NZ_LT960614.1"/>
</dbReference>
<dbReference type="SMART" id="SM00320">
    <property type="entry name" value="WD40"/>
    <property type="match status" value="4"/>
</dbReference>
<dbReference type="InterPro" id="IPR001680">
    <property type="entry name" value="WD40_rpt"/>
</dbReference>
<organism evidence="1 2">
    <name type="scientific">Hartmannibacter diazotrophicus</name>
    <dbReference type="NCBI Taxonomy" id="1482074"/>
    <lineage>
        <taxon>Bacteria</taxon>
        <taxon>Pseudomonadati</taxon>
        <taxon>Pseudomonadota</taxon>
        <taxon>Alphaproteobacteria</taxon>
        <taxon>Hyphomicrobiales</taxon>
        <taxon>Pleomorphomonadaceae</taxon>
        <taxon>Hartmannibacter</taxon>
    </lineage>
</organism>
<dbReference type="PANTHER" id="PTHR19879">
    <property type="entry name" value="TRANSCRIPTION INITIATION FACTOR TFIID"/>
    <property type="match status" value="1"/>
</dbReference>
<dbReference type="KEGG" id="hdi:HDIA_4098"/>
<protein>
    <recommendedName>
        <fullName evidence="3">Anaphase-promoting complex subunit 4 WD40 domain-containing protein</fullName>
    </recommendedName>
</protein>
<evidence type="ECO:0000313" key="2">
    <source>
        <dbReference type="Proteomes" id="UP000223606"/>
    </source>
</evidence>
<dbReference type="EMBL" id="LT960614">
    <property type="protein sequence ID" value="SON57639.1"/>
    <property type="molecule type" value="Genomic_DNA"/>
</dbReference>
<proteinExistence type="predicted"/>
<dbReference type="SUPFAM" id="SSF50978">
    <property type="entry name" value="WD40 repeat-like"/>
    <property type="match status" value="1"/>
</dbReference>
<dbReference type="Pfam" id="PF00400">
    <property type="entry name" value="WD40"/>
    <property type="match status" value="1"/>
</dbReference>
<dbReference type="AlphaFoldDB" id="A0A2C9DBT7"/>
<dbReference type="InterPro" id="IPR036322">
    <property type="entry name" value="WD40_repeat_dom_sf"/>
</dbReference>
<evidence type="ECO:0000313" key="1">
    <source>
        <dbReference type="EMBL" id="SON57639.1"/>
    </source>
</evidence>
<accession>A0A2C9DBT7</accession>
<name>A0A2C9DBT7_9HYPH</name>
<reference evidence="2" key="1">
    <citation type="submission" date="2017-09" db="EMBL/GenBank/DDBJ databases">
        <title>Genome sequence of Nannocystis excedens DSM 71.</title>
        <authorList>
            <person name="Blom J."/>
        </authorList>
    </citation>
    <scope>NUCLEOTIDE SEQUENCE [LARGE SCALE GENOMIC DNA]</scope>
    <source>
        <strain evidence="2">type strain: E19</strain>
    </source>
</reference>
<dbReference type="Gene3D" id="2.130.10.10">
    <property type="entry name" value="YVTN repeat-like/Quinoprotein amine dehydrogenase"/>
    <property type="match status" value="2"/>
</dbReference>
<gene>
    <name evidence="1" type="ORF">HDIA_4098</name>
</gene>
<keyword evidence="2" id="KW-1185">Reference proteome</keyword>
<sequence length="323" mass="34070">MVAITPVSVFGYVVHAGFLGETPVFADGAGKLTRGTNGEAIALHAGAVLAASVSPDGKTLVTGGDDGKLMRVRATDAPELAFERPRKWLDVVAAGPNGAVACASGRTVWAIDGKGKVEELTRERSIGGVAFFPKGYRLAVAGYNGVGLWFPGTSGAVQELFWKGAHLHVTVSPDGKNVVTAMQEPALHGWRIADSQDMRMSGYPTKVRCLSWSTKGRFLLTSGAPASIGWPFHFKDGPMGKRPLELGARQEMVTRVACHPLEEIVAIGYSDGMILLVRFSDGEEVLLRRPEDGPISALGWSPTGLELAFGTEAGTAGIVDLSA</sequence>
<dbReference type="OrthoDB" id="9814620at2"/>
<dbReference type="PANTHER" id="PTHR19879:SF9">
    <property type="entry name" value="TRANSCRIPTION INITIATION FACTOR TFIID SUBUNIT 5"/>
    <property type="match status" value="1"/>
</dbReference>
<dbReference type="Proteomes" id="UP000223606">
    <property type="component" value="Chromosome 1"/>
</dbReference>
<evidence type="ECO:0008006" key="3">
    <source>
        <dbReference type="Google" id="ProtNLM"/>
    </source>
</evidence>
<dbReference type="InterPro" id="IPR015943">
    <property type="entry name" value="WD40/YVTN_repeat-like_dom_sf"/>
</dbReference>